<dbReference type="InterPro" id="IPR049704">
    <property type="entry name" value="Aminotrans_3_PPA_site"/>
</dbReference>
<dbReference type="GO" id="GO:0042802">
    <property type="term" value="F:identical protein binding"/>
    <property type="evidence" value="ECO:0007669"/>
    <property type="project" value="TreeGrafter"/>
</dbReference>
<name>A0A2M7RIB8_9BACT</name>
<evidence type="ECO:0000256" key="8">
    <source>
        <dbReference type="RuleBase" id="RU003560"/>
    </source>
</evidence>
<dbReference type="EMBL" id="PFMD01000045">
    <property type="protein sequence ID" value="PIY96508.1"/>
    <property type="molecule type" value="Genomic_DNA"/>
</dbReference>
<dbReference type="Gene3D" id="3.40.640.10">
    <property type="entry name" value="Type I PLP-dependent aspartate aminotransferase-like (Major domain)"/>
    <property type="match status" value="1"/>
</dbReference>
<dbReference type="EC" id="2.6.1.13" evidence="3"/>
<evidence type="ECO:0000256" key="7">
    <source>
        <dbReference type="ARBA" id="ARBA00030587"/>
    </source>
</evidence>
<evidence type="ECO:0000313" key="10">
    <source>
        <dbReference type="Proteomes" id="UP000230779"/>
    </source>
</evidence>
<dbReference type="PROSITE" id="PS00600">
    <property type="entry name" value="AA_TRANSFER_CLASS_3"/>
    <property type="match status" value="1"/>
</dbReference>
<keyword evidence="4" id="KW-0032">Aminotransferase</keyword>
<dbReference type="GO" id="GO:0055129">
    <property type="term" value="P:L-proline biosynthetic process"/>
    <property type="evidence" value="ECO:0007669"/>
    <property type="project" value="UniProtKB-UniPathway"/>
</dbReference>
<dbReference type="InterPro" id="IPR005814">
    <property type="entry name" value="Aminotrans_3"/>
</dbReference>
<dbReference type="InterPro" id="IPR015424">
    <property type="entry name" value="PyrdxlP-dep_Trfase"/>
</dbReference>
<protein>
    <recommendedName>
        <fullName evidence="3">ornithine aminotransferase</fullName>
        <ecNumber evidence="3">2.6.1.13</ecNumber>
    </recommendedName>
    <alternativeName>
        <fullName evidence="7">Ornithine--oxo-acid aminotransferase</fullName>
    </alternativeName>
</protein>
<dbReference type="AlphaFoldDB" id="A0A2M7RIB8"/>
<evidence type="ECO:0000256" key="6">
    <source>
        <dbReference type="ARBA" id="ARBA00022898"/>
    </source>
</evidence>
<evidence type="ECO:0000256" key="1">
    <source>
        <dbReference type="ARBA" id="ARBA00001933"/>
    </source>
</evidence>
<evidence type="ECO:0000313" key="9">
    <source>
        <dbReference type="EMBL" id="PIY96508.1"/>
    </source>
</evidence>
<evidence type="ECO:0000256" key="5">
    <source>
        <dbReference type="ARBA" id="ARBA00022679"/>
    </source>
</evidence>
<dbReference type="Proteomes" id="UP000230779">
    <property type="component" value="Unassembled WGS sequence"/>
</dbReference>
<comment type="caution">
    <text evidence="9">The sequence shown here is derived from an EMBL/GenBank/DDBJ whole genome shotgun (WGS) entry which is preliminary data.</text>
</comment>
<dbReference type="GO" id="GO:0004587">
    <property type="term" value="F:ornithine aminotransferase activity"/>
    <property type="evidence" value="ECO:0007669"/>
    <property type="project" value="UniProtKB-EC"/>
</dbReference>
<dbReference type="InterPro" id="IPR015422">
    <property type="entry name" value="PyrdxlP-dep_Trfase_small"/>
</dbReference>
<evidence type="ECO:0000256" key="2">
    <source>
        <dbReference type="ARBA" id="ARBA00004998"/>
    </source>
</evidence>
<dbReference type="InterPro" id="IPR010164">
    <property type="entry name" value="Orn_aminotrans"/>
</dbReference>
<dbReference type="NCBIfam" id="TIGR01885">
    <property type="entry name" value="Orn_aminotrans"/>
    <property type="match status" value="1"/>
</dbReference>
<comment type="cofactor">
    <cofactor evidence="1">
        <name>pyridoxal 5'-phosphate</name>
        <dbReference type="ChEBI" id="CHEBI:597326"/>
    </cofactor>
</comment>
<dbReference type="SUPFAM" id="SSF53383">
    <property type="entry name" value="PLP-dependent transferases"/>
    <property type="match status" value="1"/>
</dbReference>
<comment type="pathway">
    <text evidence="2">Amino-acid biosynthesis; L-proline biosynthesis; L-glutamate 5-semialdehyde from L-ornithine: step 1/1.</text>
</comment>
<dbReference type="GO" id="GO:0030170">
    <property type="term" value="F:pyridoxal phosphate binding"/>
    <property type="evidence" value="ECO:0007669"/>
    <property type="project" value="InterPro"/>
</dbReference>
<evidence type="ECO:0000256" key="4">
    <source>
        <dbReference type="ARBA" id="ARBA00022576"/>
    </source>
</evidence>
<accession>A0A2M7RIB8</accession>
<dbReference type="UniPathway" id="UPA00098">
    <property type="reaction ID" value="UER00358"/>
</dbReference>
<dbReference type="PANTHER" id="PTHR11986">
    <property type="entry name" value="AMINOTRANSFERASE CLASS III"/>
    <property type="match status" value="1"/>
</dbReference>
<sequence>MNEKKLIEIEEKYGAHNYKPLDIVIKKGKGVWVWDINGKKYMDFLAAYSALNQGHCHPRLLNAAVKQMNKVTLTSRAFRNDQLPLLYLELHKLTGFDKILPMNSGAEAVETAIKAIRKWAFVKKGIPENKAEVVAFTNNFHGRTITIISFSTDQQYRKGFGPFTSGFKIAEYNNLNSLKKAINRNTAAVLMEPVQGEAGVIIPDKDYLKSVREICSKQKILMILDEIQSGFGRTGKLFAYQHSGIKPDGIIIGKALAGGFYPVSAFLTSKEVMDVFNPGDHGSTFGGNPLAAALAREALKIIKEEKLPENAAKLGKYALARLKEIKNSNIKEVRGIGLWLAIELKKGGTVARKYCEKLKDQGLLCKEAHEYIIRFAPPLIITKKELDWALKKIELCFASA</sequence>
<dbReference type="InterPro" id="IPR015421">
    <property type="entry name" value="PyrdxlP-dep_Trfase_major"/>
</dbReference>
<evidence type="ECO:0000256" key="3">
    <source>
        <dbReference type="ARBA" id="ARBA00012924"/>
    </source>
</evidence>
<gene>
    <name evidence="9" type="primary">rocD</name>
    <name evidence="9" type="ORF">COY66_03985</name>
</gene>
<dbReference type="PANTHER" id="PTHR11986:SF18">
    <property type="entry name" value="ORNITHINE AMINOTRANSFERASE, MITOCHONDRIAL"/>
    <property type="match status" value="1"/>
</dbReference>
<dbReference type="Gene3D" id="3.90.1150.10">
    <property type="entry name" value="Aspartate Aminotransferase, domain 1"/>
    <property type="match status" value="1"/>
</dbReference>
<keyword evidence="5" id="KW-0808">Transferase</keyword>
<organism evidence="9 10">
    <name type="scientific">Candidatus Kerfeldbacteria bacterium CG_4_10_14_0_8_um_filter_42_10</name>
    <dbReference type="NCBI Taxonomy" id="2014248"/>
    <lineage>
        <taxon>Bacteria</taxon>
        <taxon>Candidatus Kerfeldiibacteriota</taxon>
    </lineage>
</organism>
<dbReference type="PIRSF" id="PIRSF000521">
    <property type="entry name" value="Transaminase_4ab_Lys_Orn"/>
    <property type="match status" value="1"/>
</dbReference>
<proteinExistence type="inferred from homology"/>
<dbReference type="FunFam" id="3.40.640.10:FF:000011">
    <property type="entry name" value="Ornithine aminotransferase"/>
    <property type="match status" value="1"/>
</dbReference>
<dbReference type="Pfam" id="PF00202">
    <property type="entry name" value="Aminotran_3"/>
    <property type="match status" value="1"/>
</dbReference>
<keyword evidence="6 8" id="KW-0663">Pyridoxal phosphate</keyword>
<comment type="similarity">
    <text evidence="8">Belongs to the class-III pyridoxal-phosphate-dependent aminotransferase family.</text>
</comment>
<dbReference type="InterPro" id="IPR050103">
    <property type="entry name" value="Class-III_PLP-dep_AT"/>
</dbReference>
<reference evidence="9 10" key="1">
    <citation type="submission" date="2017-09" db="EMBL/GenBank/DDBJ databases">
        <title>Depth-based differentiation of microbial function through sediment-hosted aquifers and enrichment of novel symbionts in the deep terrestrial subsurface.</title>
        <authorList>
            <person name="Probst A.J."/>
            <person name="Ladd B."/>
            <person name="Jarett J.K."/>
            <person name="Geller-Mcgrath D.E."/>
            <person name="Sieber C.M."/>
            <person name="Emerson J.B."/>
            <person name="Anantharaman K."/>
            <person name="Thomas B.C."/>
            <person name="Malmstrom R."/>
            <person name="Stieglmeier M."/>
            <person name="Klingl A."/>
            <person name="Woyke T."/>
            <person name="Ryan C.M."/>
            <person name="Banfield J.F."/>
        </authorList>
    </citation>
    <scope>NUCLEOTIDE SEQUENCE [LARGE SCALE GENOMIC DNA]</scope>
    <source>
        <strain evidence="9">CG_4_10_14_0_8_um_filter_42_10</strain>
    </source>
</reference>
<dbReference type="CDD" id="cd00610">
    <property type="entry name" value="OAT_like"/>
    <property type="match status" value="1"/>
</dbReference>